<dbReference type="OrthoDB" id="2202855at2759"/>
<comment type="caution">
    <text evidence="1">The sequence shown here is derived from an EMBL/GenBank/DDBJ whole genome shotgun (WGS) entry which is preliminary data.</text>
</comment>
<dbReference type="Proteomes" id="UP000603453">
    <property type="component" value="Unassembled WGS sequence"/>
</dbReference>
<gene>
    <name evidence="1" type="ORF">INT47_000442</name>
</gene>
<protein>
    <recommendedName>
        <fullName evidence="3">WWE domain-containing protein</fullName>
    </recommendedName>
</protein>
<accession>A0A8H7QL67</accession>
<name>A0A8H7QL67_9FUNG</name>
<keyword evidence="2" id="KW-1185">Reference proteome</keyword>
<sequence>MACIQWVYANGSCWVALDRTAQSDIEALWSVNSSHWIRCPSVSKTAVYVDVEKMVMLCNGYSYTIARRST</sequence>
<dbReference type="AlphaFoldDB" id="A0A8H7QL67"/>
<evidence type="ECO:0000313" key="1">
    <source>
        <dbReference type="EMBL" id="KAG2194299.1"/>
    </source>
</evidence>
<organism evidence="1 2">
    <name type="scientific">Mucor saturninus</name>
    <dbReference type="NCBI Taxonomy" id="64648"/>
    <lineage>
        <taxon>Eukaryota</taxon>
        <taxon>Fungi</taxon>
        <taxon>Fungi incertae sedis</taxon>
        <taxon>Mucoromycota</taxon>
        <taxon>Mucoromycotina</taxon>
        <taxon>Mucoromycetes</taxon>
        <taxon>Mucorales</taxon>
        <taxon>Mucorineae</taxon>
        <taxon>Mucoraceae</taxon>
        <taxon>Mucor</taxon>
    </lineage>
</organism>
<evidence type="ECO:0000313" key="2">
    <source>
        <dbReference type="Proteomes" id="UP000603453"/>
    </source>
</evidence>
<proteinExistence type="predicted"/>
<reference evidence="1" key="1">
    <citation type="submission" date="2020-12" db="EMBL/GenBank/DDBJ databases">
        <title>Metabolic potential, ecology and presence of endohyphal bacteria is reflected in genomic diversity of Mucoromycotina.</title>
        <authorList>
            <person name="Muszewska A."/>
            <person name="Okrasinska A."/>
            <person name="Steczkiewicz K."/>
            <person name="Drgas O."/>
            <person name="Orlowska M."/>
            <person name="Perlinska-Lenart U."/>
            <person name="Aleksandrzak-Piekarczyk T."/>
            <person name="Szatraj K."/>
            <person name="Zielenkiewicz U."/>
            <person name="Pilsyk S."/>
            <person name="Malc E."/>
            <person name="Mieczkowski P."/>
            <person name="Kruszewska J.S."/>
            <person name="Biernat P."/>
            <person name="Pawlowska J."/>
        </authorList>
    </citation>
    <scope>NUCLEOTIDE SEQUENCE</scope>
    <source>
        <strain evidence="1">WA0000017839</strain>
    </source>
</reference>
<evidence type="ECO:0008006" key="3">
    <source>
        <dbReference type="Google" id="ProtNLM"/>
    </source>
</evidence>
<dbReference type="EMBL" id="JAEPRD010000200">
    <property type="protein sequence ID" value="KAG2194299.1"/>
    <property type="molecule type" value="Genomic_DNA"/>
</dbReference>